<dbReference type="Proteomes" id="UP001223336">
    <property type="component" value="Unassembled WGS sequence"/>
</dbReference>
<keyword evidence="4" id="KW-1185">Reference proteome</keyword>
<feature type="coiled-coil region" evidence="1">
    <location>
        <begin position="81"/>
        <end position="108"/>
    </location>
</feature>
<name>A0AA51R0K9_9GAMM</name>
<keyword evidence="1" id="KW-0175">Coiled coil</keyword>
<dbReference type="EMBL" id="JAVFKN010000028">
    <property type="protein sequence ID" value="MDQ5770253.1"/>
    <property type="molecule type" value="Genomic_DNA"/>
</dbReference>
<evidence type="ECO:0000256" key="1">
    <source>
        <dbReference type="SAM" id="Coils"/>
    </source>
</evidence>
<dbReference type="RefSeq" id="WP_308136004.1">
    <property type="nucleotide sequence ID" value="NZ_CP133197.1"/>
</dbReference>
<evidence type="ECO:0000313" key="3">
    <source>
        <dbReference type="EMBL" id="WML85794.1"/>
    </source>
</evidence>
<accession>A0AA51R0K9</accession>
<dbReference type="EMBL" id="CP133217">
    <property type="protein sequence ID" value="WML85794.1"/>
    <property type="molecule type" value="Genomic_DNA"/>
</dbReference>
<dbReference type="AlphaFoldDB" id="A0AA51R0K9"/>
<reference evidence="3 4" key="1">
    <citation type="submission" date="2023-08" db="EMBL/GenBank/DDBJ databases">
        <title>New molecular markers tilS and rpoB for phylogenetic and monitoring studies of the genus Thiothrix biodiversity.</title>
        <authorList>
            <person name="Ravin N.V."/>
            <person name="Smolyakov D."/>
            <person name="Markov N.D."/>
            <person name="Beletsky A.V."/>
            <person name="Mardanov A.V."/>
            <person name="Rudenko T.S."/>
            <person name="Grabovich M.Y."/>
        </authorList>
    </citation>
    <scope>NUCLEOTIDE SEQUENCE</scope>
    <source>
        <strain evidence="3">DNT52</strain>
        <strain evidence="2 4">H33</strain>
    </source>
</reference>
<protein>
    <submittedName>
        <fullName evidence="3">Uncharacterized protein</fullName>
    </submittedName>
</protein>
<organism evidence="3">
    <name type="scientific">Thiothrix subterranea</name>
    <dbReference type="NCBI Taxonomy" id="2735563"/>
    <lineage>
        <taxon>Bacteria</taxon>
        <taxon>Pseudomonadati</taxon>
        <taxon>Pseudomonadota</taxon>
        <taxon>Gammaproteobacteria</taxon>
        <taxon>Thiotrichales</taxon>
        <taxon>Thiotrichaceae</taxon>
        <taxon>Thiothrix</taxon>
    </lineage>
</organism>
<gene>
    <name evidence="2" type="ORF">RCC75_17075</name>
    <name evidence="3" type="ORF">RCG00_15995</name>
</gene>
<sequence length="241" mass="27208">MEKLQDSINLIEEKIIGMAHIQELPHDFFRRKDEVSSIEYGRVASKYPEIRELDKAQRLADGVFGKADNKPAAYQFIAACITKAEMQIKKAENARHEAELDIKRNEAAYQETIRNHSVALLSDFEMDVKDIDLAAINQTAAQQRLKNAINAVSLLTLKLNMFKKIKATIFKQALEDYYAELYGEVEAELKVFSARFDQLKAAALLALPQELAFDGSARINSEVANMVESLIRANLSPYPLD</sequence>
<proteinExistence type="predicted"/>
<dbReference type="Proteomes" id="UP001229862">
    <property type="component" value="Chromosome"/>
</dbReference>
<evidence type="ECO:0000313" key="4">
    <source>
        <dbReference type="Proteomes" id="UP001223336"/>
    </source>
</evidence>
<evidence type="ECO:0000313" key="2">
    <source>
        <dbReference type="EMBL" id="MDQ5770253.1"/>
    </source>
</evidence>